<comment type="similarity">
    <text evidence="1">Belongs to the ParB family.</text>
</comment>
<dbReference type="InterPro" id="IPR004437">
    <property type="entry name" value="ParB/RepB/Spo0J"/>
</dbReference>
<dbReference type="EMBL" id="CP112932">
    <property type="protein sequence ID" value="WPY00784.1"/>
    <property type="molecule type" value="Genomic_DNA"/>
</dbReference>
<keyword evidence="3" id="KW-0159">Chromosome partition</keyword>
<dbReference type="InterPro" id="IPR041468">
    <property type="entry name" value="HTH_ParB/Spo0J"/>
</dbReference>
<evidence type="ECO:0000313" key="7">
    <source>
        <dbReference type="EMBL" id="WPY00784.1"/>
    </source>
</evidence>
<dbReference type="PANTHER" id="PTHR33375:SF1">
    <property type="entry name" value="CHROMOSOME-PARTITIONING PROTEIN PARB-RELATED"/>
    <property type="match status" value="1"/>
</dbReference>
<protein>
    <recommendedName>
        <fullName evidence="2">Probable chromosome-partitioning protein ParB</fullName>
    </recommendedName>
</protein>
<gene>
    <name evidence="7" type="ORF">Trichorick_00671</name>
</gene>
<dbReference type="Pfam" id="PF02195">
    <property type="entry name" value="ParB_N"/>
    <property type="match status" value="1"/>
</dbReference>
<dbReference type="CDD" id="cd16393">
    <property type="entry name" value="SPO0J_N"/>
    <property type="match status" value="1"/>
</dbReference>
<name>A0ABZ0URW6_9RICK</name>
<dbReference type="NCBIfam" id="TIGR00180">
    <property type="entry name" value="parB_part"/>
    <property type="match status" value="1"/>
</dbReference>
<accession>A0ABZ0URW6</accession>
<sequence>MKHRGLGKGLSALLKEEVVSVNNELVKLVDIDKLEAGVYQPRKHFEYEKIKELADSIANSGLLHPIIVSAADDGKYKIIAGERRWRACKIAGFTDIPVIIKDLTSQEILRISLIENIQREELSAIEEAEGFARLIKEFNYTQEQLAEILSKSRSHIANLLRLNQLPQAVKDQVMNGQLTMGHARCLVGNEYAEAIANYIIQHDLNVRQAENIAKSWNKQDDLAIASPPKHSQRTSSTNSDHNDLELLTQSLIQKFGVKITIEEGRNGGKLIFHYETLDMLDEILSRLG</sequence>
<dbReference type="InterPro" id="IPR003115">
    <property type="entry name" value="ParB_N"/>
</dbReference>
<dbReference type="Pfam" id="PF23552">
    <property type="entry name" value="ParB_C"/>
    <property type="match status" value="1"/>
</dbReference>
<dbReference type="PANTHER" id="PTHR33375">
    <property type="entry name" value="CHROMOSOME-PARTITIONING PROTEIN PARB-RELATED"/>
    <property type="match status" value="1"/>
</dbReference>
<proteinExistence type="inferred from homology"/>
<dbReference type="InterPro" id="IPR057240">
    <property type="entry name" value="ParB_dimer_C"/>
</dbReference>
<evidence type="ECO:0000256" key="4">
    <source>
        <dbReference type="ARBA" id="ARBA00023125"/>
    </source>
</evidence>
<evidence type="ECO:0000313" key="8">
    <source>
        <dbReference type="Proteomes" id="UP001326613"/>
    </source>
</evidence>
<dbReference type="SUPFAM" id="SSF110849">
    <property type="entry name" value="ParB/Sulfiredoxin"/>
    <property type="match status" value="1"/>
</dbReference>
<dbReference type="InterPro" id="IPR050336">
    <property type="entry name" value="Chromosome_partition/occlusion"/>
</dbReference>
<dbReference type="SMART" id="SM00470">
    <property type="entry name" value="ParB"/>
    <property type="match status" value="1"/>
</dbReference>
<feature type="domain" description="ParB-like N-terminal" evidence="6">
    <location>
        <begin position="27"/>
        <end position="117"/>
    </location>
</feature>
<evidence type="ECO:0000256" key="5">
    <source>
        <dbReference type="ARBA" id="ARBA00025472"/>
    </source>
</evidence>
<dbReference type="Gene3D" id="1.10.10.2830">
    <property type="match status" value="1"/>
</dbReference>
<evidence type="ECO:0000256" key="2">
    <source>
        <dbReference type="ARBA" id="ARBA00022372"/>
    </source>
</evidence>
<evidence type="ECO:0000256" key="3">
    <source>
        <dbReference type="ARBA" id="ARBA00022829"/>
    </source>
</evidence>
<dbReference type="Pfam" id="PF17762">
    <property type="entry name" value="HTH_ParB"/>
    <property type="match status" value="1"/>
</dbReference>
<comment type="function">
    <text evidence="5">Involved in chromosome partition. Localize to both poles of the predivisional cell following completion of DNA replication. Binds to the DNA origin of replication.</text>
</comment>
<dbReference type="InterPro" id="IPR036086">
    <property type="entry name" value="ParB/Sulfiredoxin_sf"/>
</dbReference>
<dbReference type="Gene3D" id="3.90.1530.30">
    <property type="match status" value="1"/>
</dbReference>
<dbReference type="Proteomes" id="UP001326613">
    <property type="component" value="Chromosome"/>
</dbReference>
<organism evidence="7 8">
    <name type="scientific">Candidatus Trichorickettsia mobilis</name>
    <dbReference type="NCBI Taxonomy" id="1346319"/>
    <lineage>
        <taxon>Bacteria</taxon>
        <taxon>Pseudomonadati</taxon>
        <taxon>Pseudomonadota</taxon>
        <taxon>Alphaproteobacteria</taxon>
        <taxon>Rickettsiales</taxon>
        <taxon>Rickettsiaceae</taxon>
        <taxon>Rickettsieae</taxon>
        <taxon>Candidatus Trichorickettsia</taxon>
    </lineage>
</organism>
<keyword evidence="4" id="KW-0238">DNA-binding</keyword>
<evidence type="ECO:0000256" key="1">
    <source>
        <dbReference type="ARBA" id="ARBA00006295"/>
    </source>
</evidence>
<keyword evidence="8" id="KW-1185">Reference proteome</keyword>
<reference evidence="7 8" key="1">
    <citation type="submission" date="2022-10" db="EMBL/GenBank/DDBJ databases">
        <title>Host association and intracellularity evolved multiple times independently in the Rickettsiales.</title>
        <authorList>
            <person name="Castelli M."/>
            <person name="Nardi T."/>
            <person name="Gammuto L."/>
            <person name="Bellinzona G."/>
            <person name="Sabaneyeva E."/>
            <person name="Potekhin A."/>
            <person name="Serra V."/>
            <person name="Petroni G."/>
            <person name="Sassera D."/>
        </authorList>
    </citation>
    <scope>NUCLEOTIDE SEQUENCE [LARGE SCALE GENOMIC DNA]</scope>
    <source>
        <strain evidence="7 8">Kr 154-4</strain>
    </source>
</reference>
<evidence type="ECO:0000259" key="6">
    <source>
        <dbReference type="SMART" id="SM00470"/>
    </source>
</evidence>